<feature type="region of interest" description="Disordered" evidence="1">
    <location>
        <begin position="216"/>
        <end position="244"/>
    </location>
</feature>
<feature type="domain" description="Ubiquitin-like" evidence="2">
    <location>
        <begin position="651"/>
        <end position="722"/>
    </location>
</feature>
<dbReference type="PROSITE" id="PS50053">
    <property type="entry name" value="UBIQUITIN_2"/>
    <property type="match status" value="2"/>
</dbReference>
<reference evidence="3 4" key="1">
    <citation type="submission" date="2024-07" db="EMBL/GenBank/DDBJ databases">
        <title>Section-level genome sequencing and comparative genomics of Aspergillus sections Usti and Cavernicolus.</title>
        <authorList>
            <consortium name="Lawrence Berkeley National Laboratory"/>
            <person name="Nybo J.L."/>
            <person name="Vesth T.C."/>
            <person name="Theobald S."/>
            <person name="Frisvad J.C."/>
            <person name="Larsen T.O."/>
            <person name="Kjaerboelling I."/>
            <person name="Rothschild-Mancinelli K."/>
            <person name="Lyhne E.K."/>
            <person name="Kogle M.E."/>
            <person name="Barry K."/>
            <person name="Clum A."/>
            <person name="Na H."/>
            <person name="Ledsgaard L."/>
            <person name="Lin J."/>
            <person name="Lipzen A."/>
            <person name="Kuo A."/>
            <person name="Riley R."/>
            <person name="Mondo S."/>
            <person name="Labutti K."/>
            <person name="Haridas S."/>
            <person name="Pangalinan J."/>
            <person name="Salamov A.A."/>
            <person name="Simmons B.A."/>
            <person name="Magnuson J.K."/>
            <person name="Chen J."/>
            <person name="Drula E."/>
            <person name="Henrissat B."/>
            <person name="Wiebenga A."/>
            <person name="Lubbers R.J."/>
            <person name="Gomes A.C."/>
            <person name="Makela M.R."/>
            <person name="Stajich J."/>
            <person name="Grigoriev I.V."/>
            <person name="Mortensen U.H."/>
            <person name="De Vries R.P."/>
            <person name="Baker S.E."/>
            <person name="Andersen M.R."/>
        </authorList>
    </citation>
    <scope>NUCLEOTIDE SEQUENCE [LARGE SCALE GENOMIC DNA]</scope>
    <source>
        <strain evidence="3 4">CBS 588.65</strain>
    </source>
</reference>
<protein>
    <recommendedName>
        <fullName evidence="2">Ubiquitin-like domain-containing protein</fullName>
    </recommendedName>
</protein>
<name>A0ABR4HDN6_9EURO</name>
<dbReference type="Proteomes" id="UP001610334">
    <property type="component" value="Unassembled WGS sequence"/>
</dbReference>
<feature type="domain" description="Ubiquitin-like" evidence="2">
    <location>
        <begin position="604"/>
        <end position="660"/>
    </location>
</feature>
<sequence>MRRIFNSMWSKDNDGDEELGIENATGAGESPVMVDSGLGPFVFVEPAREAIQEGHQSSTDAGIVRVKFKNLKYRLILDYYGTQPSSLTLNLPAYTLVSQLGEHLLREQPDLKPSKHFHFPKQAKGIEHIWRDIFTTPVEVISANSVYDRHNLKIHRDETIASFMSKAFSHPLELAPFSISDATKSTSSKECISSIALMRCDRAELLISFRRTLQRSDQSKDSNSSPEPERVPLFDTRSVSHDLPPTFPEGDGFLLPMHPYEAMSIHIGNWAKQKTFAVKLFNRSLVQDTTTQWDVACDYKARKVQLQIIPELDTDGMYASTTKDLCSCTSFLCLAHKLDVLKTPAELGFKSGDLFHVKVLRARSDDRELMLADLLEQQPLINGCLELKANYEHLKPYTLNARAVGTTTIPVTLTFDEYDDFEDALMVLNDRLGVSNGTLHAENVIENAPDVQLPICRWEDLELCEKIRAHRIEKGKAGQNRLDLLLMPENTTSLYVCCVYWMDKLKPSLIALDSESTMHDLRKEVNKLQGNSSTADWLLEPLDLDTSIISPPSHADDNKNIFSDLNTEGKQFPEFMWMPSGQNTTWIRIVTLIRGQFWLQCDLNHTFNDLKLMIEEQQDIPAEKQRFIFRGKGLLCHQKLSDYGIATFSTLHLVLRLSGDGPTFWVNYGTQQLSFRWISIETALDLKNAIAERIHVPPIRHALLYEDKEVQDETPLNRYTFKCFTLRILPEDKSPALQFDAAGGLIQSTEPETSNPRLLDEANPVMLNLYIMNDSTFRSLTGLE</sequence>
<dbReference type="SUPFAM" id="SSF54236">
    <property type="entry name" value="Ubiquitin-like"/>
    <property type="match status" value="1"/>
</dbReference>
<dbReference type="CDD" id="cd17039">
    <property type="entry name" value="Ubl_ubiquitin_like"/>
    <property type="match status" value="2"/>
</dbReference>
<accession>A0ABR4HDN6</accession>
<dbReference type="PANTHER" id="PTHR10666">
    <property type="entry name" value="UBIQUITIN"/>
    <property type="match status" value="1"/>
</dbReference>
<dbReference type="InterPro" id="IPR050158">
    <property type="entry name" value="Ubiquitin_ubiquitin-like"/>
</dbReference>
<evidence type="ECO:0000259" key="2">
    <source>
        <dbReference type="PROSITE" id="PS50053"/>
    </source>
</evidence>
<dbReference type="Pfam" id="PF00240">
    <property type="entry name" value="ubiquitin"/>
    <property type="match status" value="1"/>
</dbReference>
<gene>
    <name evidence="3" type="ORF">BJX63DRAFT_393974</name>
</gene>
<proteinExistence type="predicted"/>
<dbReference type="InterPro" id="IPR000626">
    <property type="entry name" value="Ubiquitin-like_dom"/>
</dbReference>
<organism evidence="3 4">
    <name type="scientific">Aspergillus granulosus</name>
    <dbReference type="NCBI Taxonomy" id="176169"/>
    <lineage>
        <taxon>Eukaryota</taxon>
        <taxon>Fungi</taxon>
        <taxon>Dikarya</taxon>
        <taxon>Ascomycota</taxon>
        <taxon>Pezizomycotina</taxon>
        <taxon>Eurotiomycetes</taxon>
        <taxon>Eurotiomycetidae</taxon>
        <taxon>Eurotiales</taxon>
        <taxon>Aspergillaceae</taxon>
        <taxon>Aspergillus</taxon>
        <taxon>Aspergillus subgen. Nidulantes</taxon>
    </lineage>
</organism>
<keyword evidence="4" id="KW-1185">Reference proteome</keyword>
<evidence type="ECO:0000313" key="3">
    <source>
        <dbReference type="EMBL" id="KAL2813521.1"/>
    </source>
</evidence>
<dbReference type="InterPro" id="IPR029071">
    <property type="entry name" value="Ubiquitin-like_domsf"/>
</dbReference>
<evidence type="ECO:0000256" key="1">
    <source>
        <dbReference type="SAM" id="MobiDB-lite"/>
    </source>
</evidence>
<evidence type="ECO:0000313" key="4">
    <source>
        <dbReference type="Proteomes" id="UP001610334"/>
    </source>
</evidence>
<comment type="caution">
    <text evidence="3">The sequence shown here is derived from an EMBL/GenBank/DDBJ whole genome shotgun (WGS) entry which is preliminary data.</text>
</comment>
<dbReference type="SMART" id="SM00213">
    <property type="entry name" value="UBQ"/>
    <property type="match status" value="1"/>
</dbReference>
<dbReference type="Gene3D" id="3.10.20.90">
    <property type="entry name" value="Phosphatidylinositol 3-kinase Catalytic Subunit, Chain A, domain 1"/>
    <property type="match status" value="1"/>
</dbReference>
<dbReference type="EMBL" id="JBFXLT010000039">
    <property type="protein sequence ID" value="KAL2813521.1"/>
    <property type="molecule type" value="Genomic_DNA"/>
</dbReference>